<comment type="subcellular location">
    <subcellularLocation>
        <location evidence="1">Membrane</location>
        <topology evidence="1">Multi-pass membrane protein</topology>
    </subcellularLocation>
</comment>
<feature type="transmembrane region" description="Helical" evidence="7">
    <location>
        <begin position="329"/>
        <end position="348"/>
    </location>
</feature>
<dbReference type="OrthoDB" id="754047at2759"/>
<proteinExistence type="inferred from homology"/>
<feature type="transmembrane region" description="Helical" evidence="7">
    <location>
        <begin position="116"/>
        <end position="133"/>
    </location>
</feature>
<dbReference type="SUPFAM" id="SSF103473">
    <property type="entry name" value="MFS general substrate transporter"/>
    <property type="match status" value="1"/>
</dbReference>
<evidence type="ECO:0000256" key="7">
    <source>
        <dbReference type="SAM" id="Phobius"/>
    </source>
</evidence>
<name>A0A9D5DF08_9LILI</name>
<comment type="caution">
    <text evidence="8">The sequence shown here is derived from an EMBL/GenBank/DDBJ whole genome shotgun (WGS) entry which is preliminary data.</text>
</comment>
<evidence type="ECO:0000313" key="9">
    <source>
        <dbReference type="Proteomes" id="UP001085076"/>
    </source>
</evidence>
<feature type="transmembrane region" description="Helical" evidence="7">
    <location>
        <begin position="181"/>
        <end position="202"/>
    </location>
</feature>
<feature type="transmembrane region" description="Helical" evidence="7">
    <location>
        <begin position="139"/>
        <end position="160"/>
    </location>
</feature>
<evidence type="ECO:0008006" key="10">
    <source>
        <dbReference type="Google" id="ProtNLM"/>
    </source>
</evidence>
<keyword evidence="9" id="KW-1185">Reference proteome</keyword>
<reference evidence="8" key="2">
    <citation type="journal article" date="2022" name="Hortic Res">
        <title>The genome of Dioscorea zingiberensis sheds light on the biosynthesis, origin and evolution of the medicinally important diosgenin saponins.</title>
        <authorList>
            <person name="Li Y."/>
            <person name="Tan C."/>
            <person name="Li Z."/>
            <person name="Guo J."/>
            <person name="Li S."/>
            <person name="Chen X."/>
            <person name="Wang C."/>
            <person name="Dai X."/>
            <person name="Yang H."/>
            <person name="Song W."/>
            <person name="Hou L."/>
            <person name="Xu J."/>
            <person name="Tong Z."/>
            <person name="Xu A."/>
            <person name="Yuan X."/>
            <person name="Wang W."/>
            <person name="Yang Q."/>
            <person name="Chen L."/>
            <person name="Sun Z."/>
            <person name="Wang K."/>
            <person name="Pan B."/>
            <person name="Chen J."/>
            <person name="Bao Y."/>
            <person name="Liu F."/>
            <person name="Qi X."/>
            <person name="Gang D.R."/>
            <person name="Wen J."/>
            <person name="Li J."/>
        </authorList>
    </citation>
    <scope>NUCLEOTIDE SEQUENCE</scope>
    <source>
        <strain evidence="8">Dzin_1.0</strain>
    </source>
</reference>
<organism evidence="8 9">
    <name type="scientific">Dioscorea zingiberensis</name>
    <dbReference type="NCBI Taxonomy" id="325984"/>
    <lineage>
        <taxon>Eukaryota</taxon>
        <taxon>Viridiplantae</taxon>
        <taxon>Streptophyta</taxon>
        <taxon>Embryophyta</taxon>
        <taxon>Tracheophyta</taxon>
        <taxon>Spermatophyta</taxon>
        <taxon>Magnoliopsida</taxon>
        <taxon>Liliopsida</taxon>
        <taxon>Dioscoreales</taxon>
        <taxon>Dioscoreaceae</taxon>
        <taxon>Dioscorea</taxon>
    </lineage>
</organism>
<dbReference type="PANTHER" id="PTHR31585">
    <property type="entry name" value="FOLATE-BIOPTERIN TRANSPORTER 1, CHLOROPLASTIC"/>
    <property type="match status" value="1"/>
</dbReference>
<dbReference type="InterPro" id="IPR036259">
    <property type="entry name" value="MFS_trans_sf"/>
</dbReference>
<dbReference type="Pfam" id="PF03092">
    <property type="entry name" value="BT1"/>
    <property type="match status" value="1"/>
</dbReference>
<keyword evidence="5 7" id="KW-1133">Transmembrane helix</keyword>
<comment type="similarity">
    <text evidence="2">Belongs to the major facilitator superfamily. Folate-biopterin transporter (TC 2.A.71) family.</text>
</comment>
<dbReference type="Proteomes" id="UP001085076">
    <property type="component" value="Miscellaneous, Linkage group lg01"/>
</dbReference>
<evidence type="ECO:0000256" key="6">
    <source>
        <dbReference type="ARBA" id="ARBA00023136"/>
    </source>
</evidence>
<accession>A0A9D5DF08</accession>
<dbReference type="EMBL" id="JAGGNH010000001">
    <property type="protein sequence ID" value="KAJ0989844.1"/>
    <property type="molecule type" value="Genomic_DNA"/>
</dbReference>
<dbReference type="PANTHER" id="PTHR31585:SF6">
    <property type="entry name" value="FOLATE-BIOPTERIN TRANSPORTER 2-RELATED"/>
    <property type="match status" value="1"/>
</dbReference>
<feature type="transmembrane region" description="Helical" evidence="7">
    <location>
        <begin position="298"/>
        <end position="317"/>
    </location>
</feature>
<dbReference type="NCBIfam" id="TIGR00788">
    <property type="entry name" value="fbt"/>
    <property type="match status" value="1"/>
</dbReference>
<evidence type="ECO:0000256" key="4">
    <source>
        <dbReference type="ARBA" id="ARBA00022692"/>
    </source>
</evidence>
<keyword evidence="4 7" id="KW-0812">Transmembrane</keyword>
<dbReference type="CDD" id="cd17484">
    <property type="entry name" value="MFS_FBT"/>
    <property type="match status" value="1"/>
</dbReference>
<dbReference type="InterPro" id="IPR039309">
    <property type="entry name" value="BT1"/>
</dbReference>
<evidence type="ECO:0000256" key="1">
    <source>
        <dbReference type="ARBA" id="ARBA00004141"/>
    </source>
</evidence>
<dbReference type="Gene3D" id="1.20.1250.20">
    <property type="entry name" value="MFS general substrate transporter like domains"/>
    <property type="match status" value="1"/>
</dbReference>
<evidence type="ECO:0000313" key="8">
    <source>
        <dbReference type="EMBL" id="KAJ0989844.1"/>
    </source>
</evidence>
<keyword evidence="3" id="KW-0813">Transport</keyword>
<sequence length="494" mass="54974">MDFSSPQVSDVPVYKQSEEEEKEIKEEKLMNWFRVLAKEMHWSFVFGVVSVNGISQGMGGAVYKVATDYYWKDVQRVQPSAAQIYQGITSLPWIVKPLWGLMTDVLPLGGYRRRPYFMLAGLLGVVSMLMLSLHRDLGVVLALLALTTGSTGVAMADVTIDACVAQNSINHPSLAADMQSLCGFSSSLGGLLGFSFSGLLLHTFGSQGVLGLLSLPSALVFSVGIVLKELRRPNFVYKQVYGKLQQANQTMWTTMKCPNVWRPCVYMYISLALNLSIHQGMFYWYTDPNSGPSFSQETVGFIFSVGAVGSLIGVLIYQNILKDYPFRTLLLWSQLLSSFSGMLDLILVSRLNLRLGIPDYFFIVIDESISQMISRIKWMPILVLSSKLCPSGIEGTFFALLMSIDHIGMLTGSWGGGLLLHSLKVTRTQFTNLWAAILIRSLIRVVPLAFIYLVPKADHQSRILPVDLLMENGILRTLEAEVDDAERMPLVYKT</sequence>
<feature type="transmembrane region" description="Helical" evidence="7">
    <location>
        <begin position="265"/>
        <end position="286"/>
    </location>
</feature>
<evidence type="ECO:0000256" key="5">
    <source>
        <dbReference type="ARBA" id="ARBA00022989"/>
    </source>
</evidence>
<evidence type="ECO:0000256" key="3">
    <source>
        <dbReference type="ARBA" id="ARBA00022448"/>
    </source>
</evidence>
<dbReference type="InterPro" id="IPR004324">
    <property type="entry name" value="FBT"/>
</dbReference>
<feature type="transmembrane region" description="Helical" evidence="7">
    <location>
        <begin position="433"/>
        <end position="454"/>
    </location>
</feature>
<dbReference type="AlphaFoldDB" id="A0A9D5DF08"/>
<gene>
    <name evidence="8" type="ORF">J5N97_008200</name>
</gene>
<feature type="transmembrane region" description="Helical" evidence="7">
    <location>
        <begin position="208"/>
        <end position="227"/>
    </location>
</feature>
<dbReference type="GO" id="GO:0016020">
    <property type="term" value="C:membrane"/>
    <property type="evidence" value="ECO:0007669"/>
    <property type="project" value="UniProtKB-SubCell"/>
</dbReference>
<reference evidence="8" key="1">
    <citation type="submission" date="2021-03" db="EMBL/GenBank/DDBJ databases">
        <authorList>
            <person name="Li Z."/>
            <person name="Yang C."/>
        </authorList>
    </citation>
    <scope>NUCLEOTIDE SEQUENCE</scope>
    <source>
        <strain evidence="8">Dzin_1.0</strain>
        <tissue evidence="8">Leaf</tissue>
    </source>
</reference>
<feature type="transmembrane region" description="Helical" evidence="7">
    <location>
        <begin position="397"/>
        <end position="421"/>
    </location>
</feature>
<protein>
    <recommendedName>
        <fullName evidence="10">Folate-biopterin transporter 2</fullName>
    </recommendedName>
</protein>
<keyword evidence="6 7" id="KW-0472">Membrane</keyword>
<evidence type="ECO:0000256" key="2">
    <source>
        <dbReference type="ARBA" id="ARBA00007015"/>
    </source>
</evidence>